<reference evidence="2 3" key="1">
    <citation type="submission" date="2019-08" db="EMBL/GenBank/DDBJ databases">
        <title>A chromosome-level genome assembly, high-density linkage maps, and genome scans reveal the genomic architecture of hybrid incompatibilities underlying speciation via character displacement in darters (Percidae: Etheostominae).</title>
        <authorList>
            <person name="Moran R.L."/>
            <person name="Catchen J.M."/>
            <person name="Fuller R.C."/>
        </authorList>
    </citation>
    <scope>NUCLEOTIDE SEQUENCE [LARGE SCALE GENOMIC DNA]</scope>
    <source>
        <strain evidence="2">EspeVRDwgs_2016</strain>
        <tissue evidence="2">Muscle</tissue>
    </source>
</reference>
<proteinExistence type="predicted"/>
<feature type="signal peptide" evidence="1">
    <location>
        <begin position="1"/>
        <end position="17"/>
    </location>
</feature>
<dbReference type="EMBL" id="VOFY01000020">
    <property type="protein sequence ID" value="KAA8581988.1"/>
    <property type="molecule type" value="Genomic_DNA"/>
</dbReference>
<evidence type="ECO:0000313" key="3">
    <source>
        <dbReference type="Proteomes" id="UP000327493"/>
    </source>
</evidence>
<accession>A0A5J5CJ73</accession>
<gene>
    <name evidence="2" type="ORF">FQN60_008728</name>
</gene>
<feature type="chain" id="PRO_5023925611" description="Secreted protein" evidence="1">
    <location>
        <begin position="18"/>
        <end position="85"/>
    </location>
</feature>
<organism evidence="2 3">
    <name type="scientific">Etheostoma spectabile</name>
    <name type="common">orangethroat darter</name>
    <dbReference type="NCBI Taxonomy" id="54343"/>
    <lineage>
        <taxon>Eukaryota</taxon>
        <taxon>Metazoa</taxon>
        <taxon>Chordata</taxon>
        <taxon>Craniata</taxon>
        <taxon>Vertebrata</taxon>
        <taxon>Euteleostomi</taxon>
        <taxon>Actinopterygii</taxon>
        <taxon>Neopterygii</taxon>
        <taxon>Teleostei</taxon>
        <taxon>Neoteleostei</taxon>
        <taxon>Acanthomorphata</taxon>
        <taxon>Eupercaria</taxon>
        <taxon>Perciformes</taxon>
        <taxon>Percoidei</taxon>
        <taxon>Percidae</taxon>
        <taxon>Etheostomatinae</taxon>
        <taxon>Etheostoma</taxon>
    </lineage>
</organism>
<keyword evidence="1" id="KW-0732">Signal</keyword>
<evidence type="ECO:0008006" key="4">
    <source>
        <dbReference type="Google" id="ProtNLM"/>
    </source>
</evidence>
<evidence type="ECO:0000313" key="2">
    <source>
        <dbReference type="EMBL" id="KAA8581988.1"/>
    </source>
</evidence>
<sequence length="85" mass="9537">MRMLKMLISALITPVSVRPVSHGHKGAVGWESDITLLPVEHLHRCHRRIGWCSSFTQGRAQRKKATYGFRAVMTSLTLCWTSSGT</sequence>
<comment type="caution">
    <text evidence="2">The sequence shown here is derived from an EMBL/GenBank/DDBJ whole genome shotgun (WGS) entry which is preliminary data.</text>
</comment>
<dbReference type="AlphaFoldDB" id="A0A5J5CJ73"/>
<name>A0A5J5CJ73_9PERO</name>
<evidence type="ECO:0000256" key="1">
    <source>
        <dbReference type="SAM" id="SignalP"/>
    </source>
</evidence>
<dbReference type="Proteomes" id="UP000327493">
    <property type="component" value="Chromosome 20"/>
</dbReference>
<protein>
    <recommendedName>
        <fullName evidence="4">Secreted protein</fullName>
    </recommendedName>
</protein>
<keyword evidence="3" id="KW-1185">Reference proteome</keyword>